<gene>
    <name evidence="1" type="ORF">SAMN05216339_10132</name>
</gene>
<dbReference type="PANTHER" id="PTHR36849:SF1">
    <property type="entry name" value="CYTOPLASMIC PROTEIN"/>
    <property type="match status" value="1"/>
</dbReference>
<dbReference type="EMBL" id="FPBL01000001">
    <property type="protein sequence ID" value="SFU27463.1"/>
    <property type="molecule type" value="Genomic_DNA"/>
</dbReference>
<sequence length="125" mass="14404">MIKAYEVLTEMDIQIKRAYESADPADGCRVLVDRLWPRGRTKEQVACDLWLKEIAPTADLRKWFNHDHAKWAEFEQCYRDELSANPGVKTLLDKAAEGKLTLLYGAHDTECNQAVVLRDYLLAQH</sequence>
<evidence type="ECO:0000313" key="2">
    <source>
        <dbReference type="Proteomes" id="UP000183926"/>
    </source>
</evidence>
<proteinExistence type="predicted"/>
<reference evidence="1 2" key="1">
    <citation type="submission" date="2016-10" db="EMBL/GenBank/DDBJ databases">
        <authorList>
            <person name="de Groot N.N."/>
        </authorList>
    </citation>
    <scope>NUCLEOTIDE SEQUENCE [LARGE SCALE GENOMIC DNA]</scope>
    <source>
        <strain evidence="1 2">Nm24</strain>
    </source>
</reference>
<dbReference type="AlphaFoldDB" id="A0A1I7EU77"/>
<protein>
    <submittedName>
        <fullName evidence="1">Uncharacterized conserved protein YeaO, DUF488 family</fullName>
    </submittedName>
</protein>
<evidence type="ECO:0000313" key="1">
    <source>
        <dbReference type="EMBL" id="SFU27463.1"/>
    </source>
</evidence>
<dbReference type="InterPro" id="IPR052552">
    <property type="entry name" value="YeaO-like"/>
</dbReference>
<dbReference type="Pfam" id="PF22752">
    <property type="entry name" value="DUF488-N3i"/>
    <property type="match status" value="1"/>
</dbReference>
<accession>A0A1I7EU77</accession>
<dbReference type="Proteomes" id="UP000183926">
    <property type="component" value="Unassembled WGS sequence"/>
</dbReference>
<dbReference type="PANTHER" id="PTHR36849">
    <property type="entry name" value="CYTOPLASMIC PROTEIN-RELATED"/>
    <property type="match status" value="1"/>
</dbReference>
<organism evidence="1 2">
    <name type="scientific">Nitrosomonas eutropha</name>
    <dbReference type="NCBI Taxonomy" id="916"/>
    <lineage>
        <taxon>Bacteria</taxon>
        <taxon>Pseudomonadati</taxon>
        <taxon>Pseudomonadota</taxon>
        <taxon>Betaproteobacteria</taxon>
        <taxon>Nitrosomonadales</taxon>
        <taxon>Nitrosomonadaceae</taxon>
        <taxon>Nitrosomonas</taxon>
    </lineage>
</organism>
<name>A0A1I7EU77_9PROT</name>